<dbReference type="Proteomes" id="UP000020977">
    <property type="component" value="Unassembled WGS sequence"/>
</dbReference>
<dbReference type="EMBL" id="JFAD01000016">
    <property type="protein sequence ID" value="EXU61182.1"/>
    <property type="molecule type" value="Genomic_DNA"/>
</dbReference>
<dbReference type="Pfam" id="PF07580">
    <property type="entry name" value="Peptidase_M26_C"/>
    <property type="match status" value="1"/>
</dbReference>
<feature type="domain" description="Peptidase M26 N-terminal" evidence="3">
    <location>
        <begin position="120"/>
        <end position="350"/>
    </location>
</feature>
<feature type="compositionally biased region" description="Basic and acidic residues" evidence="2">
    <location>
        <begin position="34"/>
        <end position="82"/>
    </location>
</feature>
<dbReference type="PROSITE" id="PS51257">
    <property type="entry name" value="PROKAR_LIPOPROTEIN"/>
    <property type="match status" value="1"/>
</dbReference>
<dbReference type="RefSeq" id="WP_044284154.1">
    <property type="nucleotide sequence ID" value="NZ_JFAD01000016.1"/>
</dbReference>
<dbReference type="eggNOG" id="COG0810">
    <property type="taxonomic scope" value="Bacteria"/>
</dbReference>
<feature type="domain" description="Peptidase M26 C-terminal" evidence="4">
    <location>
        <begin position="658"/>
        <end position="1288"/>
    </location>
</feature>
<evidence type="ECO:0000259" key="3">
    <source>
        <dbReference type="Pfam" id="PF05342"/>
    </source>
</evidence>
<dbReference type="InterPro" id="IPR008006">
    <property type="entry name" value="Peptidase_M26_N_dom"/>
</dbReference>
<feature type="region of interest" description="Disordered" evidence="2">
    <location>
        <begin position="34"/>
        <end position="104"/>
    </location>
</feature>
<dbReference type="Pfam" id="PF05342">
    <property type="entry name" value="Peptidase_M26_N"/>
    <property type="match status" value="1"/>
</dbReference>
<keyword evidence="1" id="KW-0378">Hydrolase</keyword>
<sequence>MKQFILLKKVSSSLVFLSLSPIVIITACKSEVDKKPNTSKIDEAKNDPKIDASKGDKAKKNPKNETKKDTSKSEDPKNDPKNQADNQEQVIPRQENNSNLENTEQNINVSSIFADKTFLENKQAEIDNVSFKITGSKIEFKNINSANLYHFNSQGKYVKLLSIGELDSDLKNYKIKLDSEDLQKNVWLNVKAVENEGDYYKFIGEFSQNFINILNNGTVSSTFNIYIPNTKNNLGAITTFEQLISQIRANPSGNFKLANDISAESTEIGRNSTSYLENAYFSGRLESLEGKNFTIYDLEKPLFDNLNNATIQNINFKNLKVKSINNSQFAVGAIANSSSGSTVNNVHLFGHVKGPKIVGGIVGVLDNNSIIKNSSFHGNIYSSQSAGGLSGIITRGSSIENSYANINITSKLINSDKLGGIVGELGQNSSLKNIVIEGNVLNNGPDEFANSGGLIGLVSTNGTQDSPDTGRVENIYAKINFFNAKPIFGNFYKSSFFDYEKSFKNINFVNNADNESFDWLNIVDENTFNEAAKKWKNLNNENIKLKTLNFSYLKGYKADFSTAYANFAKLLPFYDRYTIMNYAHKLDKNSNLYRKNLLGFEFYDSKNLVKNLAREKEKVNKLRIYFGDGQIEDYKIDSFKQNDSGIIDFSFKNDGIEFIVHPNILISKKKNQLVSGLINLLKNTNLSDNSIFDTQNNFVDNSPIKEQLFIDQHETEVKKDLESIIDSISNNIDIFDLDDTKFTEFYKKDLEKEKNSIYIGLNYLYRWYSISDFKDKLLFSLGIYGKSNDSLSLLKDIGKLDFINLKASKTANGYHDAFSKYLKPKSVGDFIEYNYNLFKQKDQTPDKYFDSLTKAYITKVESKSDTSVNKPMIERFKQEEQANKLLPLLTVKDQNTLWFIFTTNSNISGLFSKYFSSSESLKPQIREFAEVAQGYYDVLYRILNEKSKKTMQNHIVDVYDTFGPKNEPGVKAYSLPIGHWLSLRDKNYAAFVPGENKKLMYFDGTKILTKYAKSIFSHESTHTFDNDILLDGYGKRFGHRAESFARGMFQAPYSDEPGDLAFNFIEKYEGGQQLVRNSSPERFSNLADLEKYYKNLFDIIYLLDLAEAEAIIAKKPSDTSDYRKIQLGGGGFTKNDILSWVGSSEFNSINSIEDLVDKNIVGANVGGDWVTSFGHNDYYTVNFFRPYFGILENKEGVSGGLNFRRVAFELLAEKGYYGGMIPYISAKSNKQTNVPEGLVKGSDTHVLKMIFGDKYKSFSDFKKDMYKQRKNKLNKLKPFSFDFSSKKYEIKSFEDLKKVFIDNFDFITTIRVAIHVEMYKQTDEYRNSIFDE</sequence>
<dbReference type="GO" id="GO:0005576">
    <property type="term" value="C:extracellular region"/>
    <property type="evidence" value="ECO:0007669"/>
    <property type="project" value="InterPro"/>
</dbReference>
<dbReference type="PATRIC" id="fig|1188239.3.peg.768"/>
<gene>
    <name evidence="5" type="ORF">MOVI_3160</name>
</gene>
<dbReference type="InterPro" id="IPR011505">
    <property type="entry name" value="Peptidase_M26_C_dom"/>
</dbReference>
<dbReference type="GO" id="GO:0016020">
    <property type="term" value="C:membrane"/>
    <property type="evidence" value="ECO:0007669"/>
    <property type="project" value="InterPro"/>
</dbReference>
<reference evidence="5 6" key="1">
    <citation type="submission" date="2014-03" db="EMBL/GenBank/DDBJ databases">
        <title>Genome sequence of Mycoplasma ovipneumoniae strain 14811.</title>
        <authorList>
            <person name="Sirand-Pugnet P."/>
            <person name="Breton M."/>
            <person name="Dordet-Frisoni E."/>
            <person name="Baranowski E."/>
            <person name="Barre A."/>
            <person name="Couture C."/>
            <person name="Dupuy V."/>
            <person name="Gaurivaud P."/>
            <person name="Jacob D."/>
            <person name="Lemaitre C."/>
            <person name="Manso-Silvan L."/>
            <person name="Nikolski M."/>
            <person name="Nouvel L.-X."/>
            <person name="Poumarat F."/>
            <person name="Tardy F."/>
            <person name="Thebault P."/>
            <person name="Theil S."/>
            <person name="Citti C."/>
            <person name="Thiaucourt F."/>
            <person name="Blanchard A."/>
        </authorList>
    </citation>
    <scope>NUCLEOTIDE SEQUENCE [LARGE SCALE GENOMIC DNA]</scope>
    <source>
        <strain evidence="5 6">14811</strain>
    </source>
</reference>
<evidence type="ECO:0000259" key="4">
    <source>
        <dbReference type="Pfam" id="PF07580"/>
    </source>
</evidence>
<name>A0A014NQM6_9BACT</name>
<comment type="caution">
    <text evidence="5">The sequence shown here is derived from an EMBL/GenBank/DDBJ whole genome shotgun (WGS) entry which is preliminary data.</text>
</comment>
<feature type="compositionally biased region" description="Polar residues" evidence="2">
    <location>
        <begin position="83"/>
        <end position="104"/>
    </location>
</feature>
<evidence type="ECO:0000256" key="2">
    <source>
        <dbReference type="SAM" id="MobiDB-lite"/>
    </source>
</evidence>
<evidence type="ECO:0000313" key="6">
    <source>
        <dbReference type="Proteomes" id="UP000020977"/>
    </source>
</evidence>
<organism evidence="5 6">
    <name type="scientific">Mesomycoplasma ovipneumoniae 14811</name>
    <dbReference type="NCBI Taxonomy" id="1188239"/>
    <lineage>
        <taxon>Bacteria</taxon>
        <taxon>Bacillati</taxon>
        <taxon>Mycoplasmatota</taxon>
        <taxon>Mycoplasmoidales</taxon>
        <taxon>Metamycoplasmataceae</taxon>
        <taxon>Mesomycoplasma</taxon>
    </lineage>
</organism>
<proteinExistence type="predicted"/>
<evidence type="ECO:0000313" key="5">
    <source>
        <dbReference type="EMBL" id="EXU61182.1"/>
    </source>
</evidence>
<dbReference type="STRING" id="1188239.MOVI_3160"/>
<protein>
    <submittedName>
        <fullName evidence="5">IgA1 peptidase</fullName>
    </submittedName>
</protein>
<accession>A0A014NQM6</accession>
<evidence type="ECO:0000256" key="1">
    <source>
        <dbReference type="ARBA" id="ARBA00022801"/>
    </source>
</evidence>
<dbReference type="GO" id="GO:0008270">
    <property type="term" value="F:zinc ion binding"/>
    <property type="evidence" value="ECO:0007669"/>
    <property type="project" value="InterPro"/>
</dbReference>
<dbReference type="GO" id="GO:0004222">
    <property type="term" value="F:metalloendopeptidase activity"/>
    <property type="evidence" value="ECO:0007669"/>
    <property type="project" value="InterPro"/>
</dbReference>
<dbReference type="Gene3D" id="2.160.20.110">
    <property type="match status" value="1"/>
</dbReference>